<keyword evidence="3" id="KW-0677">Repeat</keyword>
<dbReference type="InterPro" id="IPR007751">
    <property type="entry name" value="DUF676_lipase-like"/>
</dbReference>
<evidence type="ECO:0000259" key="7">
    <source>
        <dbReference type="Pfam" id="PF22939"/>
    </source>
</evidence>
<feature type="compositionally biased region" description="Polar residues" evidence="4">
    <location>
        <begin position="33"/>
        <end position="42"/>
    </location>
</feature>
<dbReference type="Gene3D" id="3.40.50.300">
    <property type="entry name" value="P-loop containing nucleotide triphosphate hydrolases"/>
    <property type="match status" value="1"/>
</dbReference>
<evidence type="ECO:0000256" key="1">
    <source>
        <dbReference type="ARBA" id="ARBA00004141"/>
    </source>
</evidence>
<dbReference type="PANTHER" id="PTHR10039">
    <property type="entry name" value="AMELOGENIN"/>
    <property type="match status" value="1"/>
</dbReference>
<feature type="domain" description="Nephrocystin 3-like N-terminal" evidence="8">
    <location>
        <begin position="427"/>
        <end position="589"/>
    </location>
</feature>
<organism evidence="9 10">
    <name type="scientific">Apiospora rasikravindrae</name>
    <dbReference type="NCBI Taxonomy" id="990691"/>
    <lineage>
        <taxon>Eukaryota</taxon>
        <taxon>Fungi</taxon>
        <taxon>Dikarya</taxon>
        <taxon>Ascomycota</taxon>
        <taxon>Pezizomycotina</taxon>
        <taxon>Sordariomycetes</taxon>
        <taxon>Xylariomycetidae</taxon>
        <taxon>Amphisphaeriales</taxon>
        <taxon>Apiosporaceae</taxon>
        <taxon>Apiospora</taxon>
    </lineage>
</organism>
<comment type="similarity">
    <text evidence="2">Belongs to the putative lipase ROG1 family.</text>
</comment>
<dbReference type="InterPro" id="IPR027417">
    <property type="entry name" value="P-loop_NTPase"/>
</dbReference>
<dbReference type="SUPFAM" id="SSF52540">
    <property type="entry name" value="P-loop containing nucleoside triphosphate hydrolases"/>
    <property type="match status" value="1"/>
</dbReference>
<dbReference type="InterPro" id="IPR054471">
    <property type="entry name" value="GPIID_WHD"/>
</dbReference>
<feature type="region of interest" description="Disordered" evidence="4">
    <location>
        <begin position="1668"/>
        <end position="1689"/>
    </location>
</feature>
<dbReference type="InterPro" id="IPR029058">
    <property type="entry name" value="AB_hydrolase_fold"/>
</dbReference>
<dbReference type="Proteomes" id="UP001444661">
    <property type="component" value="Unassembled WGS sequence"/>
</dbReference>
<evidence type="ECO:0000259" key="6">
    <source>
        <dbReference type="Pfam" id="PF05057"/>
    </source>
</evidence>
<dbReference type="Gene3D" id="1.20.1250.20">
    <property type="entry name" value="MFS general substrate transporter like domains"/>
    <property type="match status" value="1"/>
</dbReference>
<dbReference type="InterPro" id="IPR011047">
    <property type="entry name" value="Quinoprotein_ADH-like_sf"/>
</dbReference>
<feature type="transmembrane region" description="Helical" evidence="5">
    <location>
        <begin position="1512"/>
        <end position="1534"/>
    </location>
</feature>
<dbReference type="InterPro" id="IPR011701">
    <property type="entry name" value="MFS"/>
</dbReference>
<dbReference type="Gene3D" id="2.130.10.10">
    <property type="entry name" value="YVTN repeat-like/Quinoprotein amine dehydrogenase"/>
    <property type="match status" value="3"/>
</dbReference>
<feature type="transmembrane region" description="Helical" evidence="5">
    <location>
        <begin position="1546"/>
        <end position="1566"/>
    </location>
</feature>
<dbReference type="SMART" id="SM00320">
    <property type="entry name" value="WD40"/>
    <property type="match status" value="5"/>
</dbReference>
<evidence type="ECO:0000256" key="5">
    <source>
        <dbReference type="SAM" id="Phobius"/>
    </source>
</evidence>
<feature type="domain" description="DUF676" evidence="6">
    <location>
        <begin position="116"/>
        <end position="251"/>
    </location>
</feature>
<dbReference type="Pfam" id="PF22939">
    <property type="entry name" value="WHD_GPIID"/>
    <property type="match status" value="1"/>
</dbReference>
<dbReference type="Pfam" id="PF24883">
    <property type="entry name" value="NPHP3_N"/>
    <property type="match status" value="1"/>
</dbReference>
<dbReference type="Pfam" id="PF07690">
    <property type="entry name" value="MFS_1"/>
    <property type="match status" value="1"/>
</dbReference>
<name>A0ABR1SJT1_9PEZI</name>
<dbReference type="InterPro" id="IPR001680">
    <property type="entry name" value="WD40_rpt"/>
</dbReference>
<keyword evidence="5" id="KW-1133">Transmembrane helix</keyword>
<comment type="subcellular location">
    <subcellularLocation>
        <location evidence="1">Membrane</location>
        <topology evidence="1">Multi-pass membrane protein</topology>
    </subcellularLocation>
</comment>
<feature type="transmembrane region" description="Helical" evidence="5">
    <location>
        <begin position="1479"/>
        <end position="1500"/>
    </location>
</feature>
<dbReference type="SUPFAM" id="SSF53474">
    <property type="entry name" value="alpha/beta-Hydrolases"/>
    <property type="match status" value="1"/>
</dbReference>
<proteinExistence type="inferred from homology"/>
<gene>
    <name evidence="9" type="ORF">PG993_009519</name>
</gene>
<dbReference type="Pfam" id="PF05057">
    <property type="entry name" value="DUF676"/>
    <property type="match status" value="1"/>
</dbReference>
<comment type="caution">
    <text evidence="9">The sequence shown here is derived from an EMBL/GenBank/DDBJ whole genome shotgun (WGS) entry which is preliminary data.</text>
</comment>
<dbReference type="InterPro" id="IPR056884">
    <property type="entry name" value="NPHP3-like_N"/>
</dbReference>
<dbReference type="EMBL" id="JAQQWK010000009">
    <property type="protein sequence ID" value="KAK8034524.1"/>
    <property type="molecule type" value="Genomic_DNA"/>
</dbReference>
<keyword evidence="5" id="KW-0812">Transmembrane</keyword>
<feature type="domain" description="GPI inositol-deacylase winged helix" evidence="7">
    <location>
        <begin position="697"/>
        <end position="755"/>
    </location>
</feature>
<evidence type="ECO:0000256" key="4">
    <source>
        <dbReference type="SAM" id="MobiDB-lite"/>
    </source>
</evidence>
<evidence type="ECO:0000313" key="10">
    <source>
        <dbReference type="Proteomes" id="UP001444661"/>
    </source>
</evidence>
<sequence length="1892" mass="211187">MSRFRKFRLGSSDSIDSRIETGLSAQLADTEDQNTTSASHQVTFPHRSHSEPNQIHTVVNAQSYGQNESVLSVGSENTLVASSTGLSVSSSNRSKKEEDPLGLSLVHGTSERSADVIFVHGLGGSSLKTWSWERQPEVFWPAWIRHEDGLSQLRVFTYGYNANFRESENPLSILDFSKGLLVRMKTYGHGNADHIGVKPIVFVAHSLGGLVVKKALIIGKNDEVYSVMLSKVHAIMFLSTPHKGSAHAKTLNSFLSTMVGTSAKVFVSELETSSTSIEDISEQFRAICTPFQLISMYETLSTKLVSGIRRMLVNKDAGVLNYPRELSVPVDADHHTICKFQSRLDPNYVLTTNLLRQVTQGLEPRGWFRGFYSSLWYAERDWANDNHSVIYKPLPEEYDEQVLETMLGIQGGISEDLDNHLARASPGSCEWLQRRLSFRNWLDDPDSKQRALWLTGLPGTGKSTLAAKTINHIQKAIRCQYHFFSESRPTKRSTAYCLRSIAFQLASVHSRFAERLGRLHKDTNFVATSKSFQVIWDTIFEDVVFKLDFGSTLHWVLDGLDEADSPNVLIRHLTQIQSRTSIKLLLLSRPKRELTSLVGARVDSFIVEPISLKQTMADIRGYISTMAAEVLPKDKRVQNSVIQQIANKAEGSFLWTKLALESLWESWHTEADIEMALGRVPKDMQALYQRMIDNVKSQAPRLQEMAFRVLNWAACAFRPLTIAELGVALQPEFDGFVNLAETVVQICGQFVRVDDGSPAAVGLNSGHDHLAIVCLQYLSQEGWRQTFSRVSEERSSNKINRLAPLYSENPFLQFILQWIQAVALSGNIADIPRSAQYIKLWLRRRRKATFRDHHMVPAVPTGALPDSKFLEDWATDLIRIVGKFGSNLLQSPTSIYRLIPPFCPESAIISRTFHQPENQTISVQGLVSLDWDDNLARLSLGQDEIASSIRCAGSFFFTLISHNGTVVVWHMETCEELRRLCHEEWVTLMETNKTGSLLATGGRFTNRVWDPSSGQQLYKLPKQSLARSISLNFGKSDQELVISYDDCSVMTYRLDASAVKTLFAVHHTDVLANCPRFMDLSPDLTQLAMGFRGRPVLVWDVDTAPVRPARRVIRLADRDRLESGDDVFNSPEVVKWHPGGSSLYILYQDTTLLAYNMIDDTQLEFGDTGAREMVLNSDGSFMLTSSSGGSVSVWGLPKVNLIYRLQSDEFVRDLAFSMDSQRFYDVRGSGCNVWAPDALIRAEESDREETSSSFDGSFVSEAVTEPVFSEDQSRTGRITAIMCDNEDEFFCCGRDDGSVSIHDIQSGERVRKVSNHSSLVDIIAIEWSISRRFIASADDSGKIIAKRLKIKEDGKWAVFALFELRLEAAISQLLFNIDESLLLISTDTSDRVWDVKKKIELVKVQHGSYVGRKWLNNPKDHTQLIWLDAYQAYRYNWANLALVEDPNCQTSAQPGTSSPLDPNTPDTQDAVGCIILPRSLLRCMEAIAWTSIFPYVYFMLRSFGGMEETRITFYAGMLVATFTFCEFLTGTLWARVSDRIGRKWTLLAGSACSVVTALLFGVSRVLPLAVASRAFGGLSNPNVGLVPTCVMEFANKKGQQGKRLTMWTIIEARPLTLSYFSESAGLGGVNPDARETRPNETEHEDIGIKAGRVMFRCLGLSSPDKNSHRYRIVSGGTPPSEVVTGRRASADERHDYELQDLNGNIDSEEAQTMKTSAPKETFTVQVILQIASVSLLAFHKVSSDAIMPTFLAAPLTPSSATQETEIISKRNILQSTSGFDYSSQTIGWILLSQAVIALVVQAKLVPFIINSRMFKFLMLQSIANTASSKDSLARINGASASFSCLSRSLGPIVTGELFTVGLTTGYVGIAFWVLAFVASMGYMESFLLRDHY</sequence>
<feature type="transmembrane region" description="Helical" evidence="5">
    <location>
        <begin position="1786"/>
        <end position="1809"/>
    </location>
</feature>
<feature type="transmembrane region" description="Helical" evidence="5">
    <location>
        <begin position="1857"/>
        <end position="1882"/>
    </location>
</feature>
<keyword evidence="10" id="KW-1185">Reference proteome</keyword>
<accession>A0ABR1SJT1</accession>
<dbReference type="InterPro" id="IPR036259">
    <property type="entry name" value="MFS_trans_sf"/>
</dbReference>
<evidence type="ECO:0000259" key="8">
    <source>
        <dbReference type="Pfam" id="PF24883"/>
    </source>
</evidence>
<dbReference type="SUPFAM" id="SSF103473">
    <property type="entry name" value="MFS general substrate transporter"/>
    <property type="match status" value="1"/>
</dbReference>
<evidence type="ECO:0000256" key="2">
    <source>
        <dbReference type="ARBA" id="ARBA00007920"/>
    </source>
</evidence>
<dbReference type="PANTHER" id="PTHR10039:SF16">
    <property type="entry name" value="GPI INOSITOL-DEACYLASE"/>
    <property type="match status" value="1"/>
</dbReference>
<keyword evidence="5" id="KW-0472">Membrane</keyword>
<dbReference type="Gene3D" id="3.40.50.1820">
    <property type="entry name" value="alpha/beta hydrolase"/>
    <property type="match status" value="1"/>
</dbReference>
<evidence type="ECO:0000256" key="3">
    <source>
        <dbReference type="ARBA" id="ARBA00022737"/>
    </source>
</evidence>
<dbReference type="SUPFAM" id="SSF50998">
    <property type="entry name" value="Quinoprotein alcohol dehydrogenase-like"/>
    <property type="match status" value="1"/>
</dbReference>
<evidence type="ECO:0000313" key="9">
    <source>
        <dbReference type="EMBL" id="KAK8034524.1"/>
    </source>
</evidence>
<reference evidence="9 10" key="1">
    <citation type="submission" date="2023-01" db="EMBL/GenBank/DDBJ databases">
        <title>Analysis of 21 Apiospora genomes using comparative genomics revels a genus with tremendous synthesis potential of carbohydrate active enzymes and secondary metabolites.</title>
        <authorList>
            <person name="Sorensen T."/>
        </authorList>
    </citation>
    <scope>NUCLEOTIDE SEQUENCE [LARGE SCALE GENOMIC DNA]</scope>
    <source>
        <strain evidence="9 10">CBS 33761</strain>
    </source>
</reference>
<feature type="region of interest" description="Disordered" evidence="4">
    <location>
        <begin position="29"/>
        <end position="49"/>
    </location>
</feature>
<protein>
    <submittedName>
        <fullName evidence="9">NACHT and WD domain-containing protein</fullName>
    </submittedName>
</protein>
<dbReference type="InterPro" id="IPR015943">
    <property type="entry name" value="WD40/YVTN_repeat-like_dom_sf"/>
</dbReference>